<organism evidence="2 3">
    <name type="scientific">Zea mays</name>
    <name type="common">Maize</name>
    <dbReference type="NCBI Taxonomy" id="4577"/>
    <lineage>
        <taxon>Eukaryota</taxon>
        <taxon>Viridiplantae</taxon>
        <taxon>Streptophyta</taxon>
        <taxon>Embryophyta</taxon>
        <taxon>Tracheophyta</taxon>
        <taxon>Spermatophyta</taxon>
        <taxon>Magnoliopsida</taxon>
        <taxon>Liliopsida</taxon>
        <taxon>Poales</taxon>
        <taxon>Poaceae</taxon>
        <taxon>PACMAD clade</taxon>
        <taxon>Panicoideae</taxon>
        <taxon>Andropogonodae</taxon>
        <taxon>Andropogoneae</taxon>
        <taxon>Tripsacinae</taxon>
        <taxon>Zea</taxon>
    </lineage>
</organism>
<dbReference type="Gene3D" id="1.10.1060.10">
    <property type="entry name" value="Alpha-helical ferredoxin"/>
    <property type="match status" value="1"/>
</dbReference>
<dbReference type="EnsemblPlants" id="Zm00001eb100150_T001">
    <property type="protein sequence ID" value="Zm00001eb100150_P001"/>
    <property type="gene ID" value="Zm00001eb100150"/>
</dbReference>
<evidence type="ECO:0000313" key="2">
    <source>
        <dbReference type="EnsemblPlants" id="Zm00001eb100150_P001"/>
    </source>
</evidence>
<dbReference type="InterPro" id="IPR050573">
    <property type="entry name" value="SDH/FRD_Iron-Sulfur"/>
</dbReference>
<accession>A0A804MNK3</accession>
<evidence type="ECO:0000313" key="3">
    <source>
        <dbReference type="Proteomes" id="UP000007305"/>
    </source>
</evidence>
<dbReference type="Proteomes" id="UP000007305">
    <property type="component" value="Chromosome 2"/>
</dbReference>
<dbReference type="InParanoid" id="A0A804MNK3"/>
<evidence type="ECO:0000256" key="1">
    <source>
        <dbReference type="SAM" id="MobiDB-lite"/>
    </source>
</evidence>
<reference evidence="2" key="2">
    <citation type="submission" date="2019-07" db="EMBL/GenBank/DDBJ databases">
        <authorList>
            <person name="Seetharam A."/>
            <person name="Woodhouse M."/>
            <person name="Cannon E."/>
        </authorList>
    </citation>
    <scope>NUCLEOTIDE SEQUENCE [LARGE SCALE GENOMIC DNA]</scope>
    <source>
        <strain evidence="2">cv. B73</strain>
    </source>
</reference>
<reference evidence="3" key="1">
    <citation type="submission" date="2015-12" db="EMBL/GenBank/DDBJ databases">
        <title>Update maize B73 reference genome by single molecule sequencing technologies.</title>
        <authorList>
            <consortium name="Maize Genome Sequencing Project"/>
            <person name="Ware D."/>
        </authorList>
    </citation>
    <scope>NUCLEOTIDE SEQUENCE [LARGE SCALE GENOMIC DNA]</scope>
    <source>
        <strain evidence="3">cv. B73</strain>
    </source>
</reference>
<dbReference type="PANTHER" id="PTHR11921">
    <property type="entry name" value="SUCCINATE DEHYDROGENASE IRON-SULFUR PROTEIN"/>
    <property type="match status" value="1"/>
</dbReference>
<dbReference type="PANTHER" id="PTHR11921:SF29">
    <property type="entry name" value="SUCCINATE DEHYDROGENASE [UBIQUINONE] IRON-SULFUR SUBUNIT, MITOCHONDRIAL"/>
    <property type="match status" value="1"/>
</dbReference>
<feature type="compositionally biased region" description="Low complexity" evidence="1">
    <location>
        <begin position="63"/>
        <end position="73"/>
    </location>
</feature>
<dbReference type="Gramene" id="Zm00001eb100150_T001">
    <property type="protein sequence ID" value="Zm00001eb100150_P001"/>
    <property type="gene ID" value="Zm00001eb100150"/>
</dbReference>
<reference evidence="2" key="3">
    <citation type="submission" date="2021-05" db="UniProtKB">
        <authorList>
            <consortium name="EnsemblPlants"/>
        </authorList>
    </citation>
    <scope>IDENTIFICATION</scope>
    <source>
        <strain evidence="2">cv. B73</strain>
    </source>
</reference>
<protein>
    <submittedName>
        <fullName evidence="2">Uncharacterized protein</fullName>
    </submittedName>
</protein>
<proteinExistence type="predicted"/>
<dbReference type="SUPFAM" id="SSF46548">
    <property type="entry name" value="alpha-helical ferredoxin"/>
    <property type="match status" value="1"/>
</dbReference>
<sequence length="102" mass="10934">MVSDPAPSSAPRYLAYSLPSNHLPGEDILFCINVDLEVHAKMKSAVVASSDPCPPRRRPRPTGPSSTACTSASSACCSTSCPSYWWNPEEYLGLAALLHANR</sequence>
<name>A0A804MNK3_MAIZE</name>
<keyword evidence="3" id="KW-1185">Reference proteome</keyword>
<feature type="region of interest" description="Disordered" evidence="1">
    <location>
        <begin position="46"/>
        <end position="73"/>
    </location>
</feature>
<dbReference type="InterPro" id="IPR009051">
    <property type="entry name" value="Helical_ferredxn"/>
</dbReference>
<dbReference type="AlphaFoldDB" id="A0A804MNK3"/>
<dbReference type="GO" id="GO:0051536">
    <property type="term" value="F:iron-sulfur cluster binding"/>
    <property type="evidence" value="ECO:0007669"/>
    <property type="project" value="InterPro"/>
</dbReference>